<name>A0A1Q9EKS4_SYMMI</name>
<feature type="compositionally biased region" description="Polar residues" evidence="1">
    <location>
        <begin position="41"/>
        <end position="72"/>
    </location>
</feature>
<organism evidence="2 3">
    <name type="scientific">Symbiodinium microadriaticum</name>
    <name type="common">Dinoflagellate</name>
    <name type="synonym">Zooxanthella microadriatica</name>
    <dbReference type="NCBI Taxonomy" id="2951"/>
    <lineage>
        <taxon>Eukaryota</taxon>
        <taxon>Sar</taxon>
        <taxon>Alveolata</taxon>
        <taxon>Dinophyceae</taxon>
        <taxon>Suessiales</taxon>
        <taxon>Symbiodiniaceae</taxon>
        <taxon>Symbiodinium</taxon>
    </lineage>
</organism>
<proteinExistence type="predicted"/>
<evidence type="ECO:0000313" key="2">
    <source>
        <dbReference type="EMBL" id="OLQ08032.1"/>
    </source>
</evidence>
<protein>
    <submittedName>
        <fullName evidence="2">Uncharacterized protein</fullName>
    </submittedName>
</protein>
<dbReference type="Proteomes" id="UP000186817">
    <property type="component" value="Unassembled WGS sequence"/>
</dbReference>
<reference evidence="2 3" key="1">
    <citation type="submission" date="2016-02" db="EMBL/GenBank/DDBJ databases">
        <title>Genome analysis of coral dinoflagellate symbionts highlights evolutionary adaptations to a symbiotic lifestyle.</title>
        <authorList>
            <person name="Aranda M."/>
            <person name="Li Y."/>
            <person name="Liew Y.J."/>
            <person name="Baumgarten S."/>
            <person name="Simakov O."/>
            <person name="Wilson M."/>
            <person name="Piel J."/>
            <person name="Ashoor H."/>
            <person name="Bougouffa S."/>
            <person name="Bajic V.B."/>
            <person name="Ryu T."/>
            <person name="Ravasi T."/>
            <person name="Bayer T."/>
            <person name="Micklem G."/>
            <person name="Kim H."/>
            <person name="Bhak J."/>
            <person name="Lajeunesse T.C."/>
            <person name="Voolstra C.R."/>
        </authorList>
    </citation>
    <scope>NUCLEOTIDE SEQUENCE [LARGE SCALE GENOMIC DNA]</scope>
    <source>
        <strain evidence="2 3">CCMP2467</strain>
    </source>
</reference>
<dbReference type="EMBL" id="LSRX01000126">
    <property type="protein sequence ID" value="OLQ08032.1"/>
    <property type="molecule type" value="Genomic_DNA"/>
</dbReference>
<feature type="compositionally biased region" description="Polar residues" evidence="1">
    <location>
        <begin position="1"/>
        <end position="27"/>
    </location>
</feature>
<dbReference type="OrthoDB" id="434762at2759"/>
<accession>A0A1Q9EKS4</accession>
<feature type="region of interest" description="Disordered" evidence="1">
    <location>
        <begin position="1"/>
        <end position="102"/>
    </location>
</feature>
<evidence type="ECO:0000256" key="1">
    <source>
        <dbReference type="SAM" id="MobiDB-lite"/>
    </source>
</evidence>
<keyword evidence="3" id="KW-1185">Reference proteome</keyword>
<sequence>MAYRGTVNSRTNQRWMLAEQASQFSSGEHSKAGAGPMLPPLSSQGAVQASKTPSGRSRDAVTSPQPSMTKATSAPALLKQPTATKRLPPPPPPQATSEQSMW</sequence>
<evidence type="ECO:0000313" key="3">
    <source>
        <dbReference type="Proteomes" id="UP000186817"/>
    </source>
</evidence>
<gene>
    <name evidence="2" type="ORF">AK812_SmicGene8488</name>
</gene>
<dbReference type="AlphaFoldDB" id="A0A1Q9EKS4"/>
<comment type="caution">
    <text evidence="2">The sequence shown here is derived from an EMBL/GenBank/DDBJ whole genome shotgun (WGS) entry which is preliminary data.</text>
</comment>